<dbReference type="EMBL" id="CP020921">
    <property type="protein sequence ID" value="AWB10828.1"/>
    <property type="molecule type" value="Genomic_DNA"/>
</dbReference>
<dbReference type="InterPro" id="IPR002477">
    <property type="entry name" value="Peptidoglycan-bd-like"/>
</dbReference>
<dbReference type="Proteomes" id="UP000244792">
    <property type="component" value="Chromosome"/>
</dbReference>
<organism evidence="6 7">
    <name type="scientific">Thermodesulfobium acidiphilum</name>
    <dbReference type="NCBI Taxonomy" id="1794699"/>
    <lineage>
        <taxon>Bacteria</taxon>
        <taxon>Pseudomonadati</taxon>
        <taxon>Thermodesulfobiota</taxon>
        <taxon>Thermodesulfobiia</taxon>
        <taxon>Thermodesulfobiales</taxon>
        <taxon>Thermodesulfobiaceae</taxon>
        <taxon>Thermodesulfobium</taxon>
    </lineage>
</organism>
<evidence type="ECO:0000256" key="1">
    <source>
        <dbReference type="ARBA" id="ARBA00007074"/>
    </source>
</evidence>
<sequence>MEKKLFILILFLFVNIAFNTYSFAITLKPGDISDDVQNIKEKLYDLGYNVTVNKIYDEKTERAVKLYQKEAKLPITGIVDDITYQCLTIGRMAVIEKYKTFDLASLARQMDFNSNPIIRTAIRFMGISYRWGGELPSTGFDCSGFVQYVFRLNGINLPRTADLQYDAGRPISISELRPGDLVFFTTYLPGASHDGIYIGNGKFIAANTSTGVSICSLDDPYWKSRYYGAVRIQ</sequence>
<dbReference type="PANTHER" id="PTHR47053">
    <property type="entry name" value="MUREIN DD-ENDOPEPTIDASE MEPH-RELATED"/>
    <property type="match status" value="1"/>
</dbReference>
<evidence type="ECO:0000256" key="4">
    <source>
        <dbReference type="ARBA" id="ARBA00022807"/>
    </source>
</evidence>
<evidence type="ECO:0000313" key="7">
    <source>
        <dbReference type="Proteomes" id="UP000244792"/>
    </source>
</evidence>
<dbReference type="AlphaFoldDB" id="A0A2R4W2A0"/>
<evidence type="ECO:0000256" key="2">
    <source>
        <dbReference type="ARBA" id="ARBA00022670"/>
    </source>
</evidence>
<dbReference type="PROSITE" id="PS51935">
    <property type="entry name" value="NLPC_P60"/>
    <property type="match status" value="1"/>
</dbReference>
<protein>
    <submittedName>
        <fullName evidence="6">Peptidoglycan binding domain-containing protein</fullName>
    </submittedName>
</protein>
<feature type="domain" description="NlpC/P60" evidence="5">
    <location>
        <begin position="111"/>
        <end position="233"/>
    </location>
</feature>
<reference evidence="6 7" key="1">
    <citation type="submission" date="2017-04" db="EMBL/GenBank/DDBJ databases">
        <title>Genomic insights into metabolism of Thermodesulfobium acidiphilum.</title>
        <authorList>
            <person name="Toshchakov S.V."/>
            <person name="Frolov E.N."/>
            <person name="Kublanov I.V."/>
            <person name="Samarov N.I."/>
            <person name="Novikov A."/>
            <person name="Lebedinsky A.V."/>
            <person name="Bonch-Osmolovskaya E.A."/>
            <person name="Chernyh N.A."/>
        </authorList>
    </citation>
    <scope>NUCLEOTIDE SEQUENCE [LARGE SCALE GENOMIC DNA]</scope>
    <source>
        <strain evidence="6 7">3127-1</strain>
    </source>
</reference>
<evidence type="ECO:0000259" key="5">
    <source>
        <dbReference type="PROSITE" id="PS51935"/>
    </source>
</evidence>
<dbReference type="Gene3D" id="3.90.1720.10">
    <property type="entry name" value="endopeptidase domain like (from Nostoc punctiforme)"/>
    <property type="match status" value="1"/>
</dbReference>
<dbReference type="InterPro" id="IPR038765">
    <property type="entry name" value="Papain-like_cys_pep_sf"/>
</dbReference>
<dbReference type="Pfam" id="PF01471">
    <property type="entry name" value="PG_binding_1"/>
    <property type="match status" value="1"/>
</dbReference>
<proteinExistence type="inferred from homology"/>
<dbReference type="SUPFAM" id="SSF54001">
    <property type="entry name" value="Cysteine proteinases"/>
    <property type="match status" value="1"/>
</dbReference>
<dbReference type="SUPFAM" id="SSF47090">
    <property type="entry name" value="PGBD-like"/>
    <property type="match status" value="1"/>
</dbReference>
<comment type="similarity">
    <text evidence="1">Belongs to the peptidase C40 family.</text>
</comment>
<keyword evidence="4" id="KW-0788">Thiol protease</keyword>
<accession>A0A2R4W2A0</accession>
<dbReference type="GO" id="GO:0008234">
    <property type="term" value="F:cysteine-type peptidase activity"/>
    <property type="evidence" value="ECO:0007669"/>
    <property type="project" value="UniProtKB-KW"/>
</dbReference>
<dbReference type="InterPro" id="IPR051202">
    <property type="entry name" value="Peptidase_C40"/>
</dbReference>
<dbReference type="Gene3D" id="1.10.101.10">
    <property type="entry name" value="PGBD-like superfamily/PGBD"/>
    <property type="match status" value="1"/>
</dbReference>
<dbReference type="InterPro" id="IPR000064">
    <property type="entry name" value="NLP_P60_dom"/>
</dbReference>
<dbReference type="InterPro" id="IPR036365">
    <property type="entry name" value="PGBD-like_sf"/>
</dbReference>
<evidence type="ECO:0000313" key="6">
    <source>
        <dbReference type="EMBL" id="AWB10828.1"/>
    </source>
</evidence>
<dbReference type="InterPro" id="IPR036366">
    <property type="entry name" value="PGBDSf"/>
</dbReference>
<dbReference type="PANTHER" id="PTHR47053:SF1">
    <property type="entry name" value="MUREIN DD-ENDOPEPTIDASE MEPH-RELATED"/>
    <property type="match status" value="1"/>
</dbReference>
<keyword evidence="2" id="KW-0645">Protease</keyword>
<dbReference type="RefSeq" id="WP_199919762.1">
    <property type="nucleotide sequence ID" value="NZ_CP020921.1"/>
</dbReference>
<gene>
    <name evidence="6" type="ORF">TDSAC_1489</name>
</gene>
<name>A0A2R4W2A0_THEAF</name>
<keyword evidence="3" id="KW-0378">Hydrolase</keyword>
<evidence type="ECO:0000256" key="3">
    <source>
        <dbReference type="ARBA" id="ARBA00022801"/>
    </source>
</evidence>
<dbReference type="GO" id="GO:0006508">
    <property type="term" value="P:proteolysis"/>
    <property type="evidence" value="ECO:0007669"/>
    <property type="project" value="UniProtKB-KW"/>
</dbReference>
<dbReference type="KEGG" id="taci:TDSAC_1489"/>
<dbReference type="Pfam" id="PF00877">
    <property type="entry name" value="NLPC_P60"/>
    <property type="match status" value="1"/>
</dbReference>
<keyword evidence="7" id="KW-1185">Reference proteome</keyword>